<organism evidence="1 2">
    <name type="scientific">Raineyella antarctica</name>
    <dbReference type="NCBI Taxonomy" id="1577474"/>
    <lineage>
        <taxon>Bacteria</taxon>
        <taxon>Bacillati</taxon>
        <taxon>Actinomycetota</taxon>
        <taxon>Actinomycetes</taxon>
        <taxon>Propionibacteriales</taxon>
        <taxon>Propionibacteriaceae</taxon>
        <taxon>Raineyella</taxon>
    </lineage>
</organism>
<dbReference type="AlphaFoldDB" id="A0A1G6IA27"/>
<sequence length="81" mass="9218">MPLTKQLGTAKRGSFMAELRAIDPLAWKGRYDNPGVLDGTIWAVTITTGMRTSQSSGRNAYPRTWERFRQLIERTAGRTFR</sequence>
<protein>
    <submittedName>
        <fullName evidence="1">Uncharacterized protein</fullName>
    </submittedName>
</protein>
<dbReference type="Proteomes" id="UP000199086">
    <property type="component" value="Unassembled WGS sequence"/>
</dbReference>
<evidence type="ECO:0000313" key="1">
    <source>
        <dbReference type="EMBL" id="SDC03377.1"/>
    </source>
</evidence>
<name>A0A1G6IA27_9ACTN</name>
<gene>
    <name evidence="1" type="ORF">GA0111570_11515</name>
</gene>
<dbReference type="STRING" id="1577474.GA0111570_11515"/>
<accession>A0A1G6IA27</accession>
<proteinExistence type="predicted"/>
<evidence type="ECO:0000313" key="2">
    <source>
        <dbReference type="Proteomes" id="UP000199086"/>
    </source>
</evidence>
<dbReference type="EMBL" id="FMYF01000015">
    <property type="protein sequence ID" value="SDC03377.1"/>
    <property type="molecule type" value="Genomic_DNA"/>
</dbReference>
<keyword evidence="2" id="KW-1185">Reference proteome</keyword>
<reference evidence="1 2" key="1">
    <citation type="submission" date="2016-06" db="EMBL/GenBank/DDBJ databases">
        <authorList>
            <person name="Olsen C.W."/>
            <person name="Carey S."/>
            <person name="Hinshaw L."/>
            <person name="Karasin A.I."/>
        </authorList>
    </citation>
    <scope>NUCLEOTIDE SEQUENCE [LARGE SCALE GENOMIC DNA]</scope>
    <source>
        <strain evidence="1 2">LZ-22</strain>
    </source>
</reference>